<protein>
    <submittedName>
        <fullName evidence="2">Uncharacterized protein</fullName>
    </submittedName>
</protein>
<dbReference type="EMBL" id="GL378371">
    <property type="protein sequence ID" value="EFJ43601.1"/>
    <property type="molecule type" value="Genomic_DNA"/>
</dbReference>
<keyword evidence="1" id="KW-0732">Signal</keyword>
<reference evidence="2 3" key="1">
    <citation type="journal article" date="2010" name="Science">
        <title>Genomic analysis of organismal complexity in the multicellular green alga Volvox carteri.</title>
        <authorList>
            <person name="Prochnik S.E."/>
            <person name="Umen J."/>
            <person name="Nedelcu A.M."/>
            <person name="Hallmann A."/>
            <person name="Miller S.M."/>
            <person name="Nishii I."/>
            <person name="Ferris P."/>
            <person name="Kuo A."/>
            <person name="Mitros T."/>
            <person name="Fritz-Laylin L.K."/>
            <person name="Hellsten U."/>
            <person name="Chapman J."/>
            <person name="Simakov O."/>
            <person name="Rensing S.A."/>
            <person name="Terry A."/>
            <person name="Pangilinan J."/>
            <person name="Kapitonov V."/>
            <person name="Jurka J."/>
            <person name="Salamov A."/>
            <person name="Shapiro H."/>
            <person name="Schmutz J."/>
            <person name="Grimwood J."/>
            <person name="Lindquist E."/>
            <person name="Lucas S."/>
            <person name="Grigoriev I.V."/>
            <person name="Schmitt R."/>
            <person name="Kirk D."/>
            <person name="Rokhsar D.S."/>
        </authorList>
    </citation>
    <scope>NUCLEOTIDE SEQUENCE [LARGE SCALE GENOMIC DNA]</scope>
    <source>
        <strain evidence="3">f. Nagariensis / Eve</strain>
    </source>
</reference>
<name>D8U9L4_VOLCA</name>
<dbReference type="InParanoid" id="D8U9L4"/>
<sequence length="462" mass="48497">MPAAHVAVHLHVVGSCIELANATTSVWGTANIGPGKPFTDTQAKWIWSHAGADLGTSSGVRTTISTTVTAAAPGTQTLLHLIVENFADVYLNGAFVTRLTGGWRNQQEYTNRPLQLTLAAGTNTLSVAAYGASYGGRAGLLASLTSSDSTTVLARTSSDWTCSVDVVGSRNSIEVAPALSSIWGTANIGPGKPFNDTQAKWIWAHSGSTVSSSYFLRPIFTTMFVVPQDTSALLSLIVDDRADIVFNGQMVTALEWGYLAGQYTNRPVRLNLKRGINTLSVIVTNYNNPGSPAGLLASLSSSDGRSVYSRTSSSAWVYSALVSSNPGCIELAWSGKPFPDTQAKWIWSDAGRSSGMRTAMTTILYAQQAGTRVLLNAISLSTANVYLNGILMGSLPGGGNPTSLLFNRTLAVGTNTISVAAYYGVPTPGQAGFVASLTSSDGTTLLARTSTDWTCSVNVPSI</sequence>
<keyword evidence="3" id="KW-1185">Reference proteome</keyword>
<evidence type="ECO:0000313" key="2">
    <source>
        <dbReference type="EMBL" id="EFJ43601.1"/>
    </source>
</evidence>
<dbReference type="KEGG" id="vcn:VOLCADRAFT_96245"/>
<dbReference type="AlphaFoldDB" id="D8U9L4"/>
<dbReference type="OrthoDB" id="536654at2759"/>
<dbReference type="RefSeq" id="XP_002955301.1">
    <property type="nucleotide sequence ID" value="XM_002955255.1"/>
</dbReference>
<feature type="signal peptide" evidence="1">
    <location>
        <begin position="1"/>
        <end position="22"/>
    </location>
</feature>
<organism evidence="3">
    <name type="scientific">Volvox carteri f. nagariensis</name>
    <dbReference type="NCBI Taxonomy" id="3068"/>
    <lineage>
        <taxon>Eukaryota</taxon>
        <taxon>Viridiplantae</taxon>
        <taxon>Chlorophyta</taxon>
        <taxon>core chlorophytes</taxon>
        <taxon>Chlorophyceae</taxon>
        <taxon>CS clade</taxon>
        <taxon>Chlamydomonadales</taxon>
        <taxon>Volvocaceae</taxon>
        <taxon>Volvox</taxon>
    </lineage>
</organism>
<evidence type="ECO:0000313" key="3">
    <source>
        <dbReference type="Proteomes" id="UP000001058"/>
    </source>
</evidence>
<evidence type="ECO:0000256" key="1">
    <source>
        <dbReference type="SAM" id="SignalP"/>
    </source>
</evidence>
<proteinExistence type="predicted"/>
<dbReference type="Proteomes" id="UP000001058">
    <property type="component" value="Unassembled WGS sequence"/>
</dbReference>
<gene>
    <name evidence="2" type="ORF">VOLCADRAFT_96245</name>
</gene>
<dbReference type="Gene3D" id="2.60.120.260">
    <property type="entry name" value="Galactose-binding domain-like"/>
    <property type="match status" value="3"/>
</dbReference>
<accession>D8U9L4</accession>
<feature type="chain" id="PRO_5003124288" evidence="1">
    <location>
        <begin position="23"/>
        <end position="462"/>
    </location>
</feature>
<dbReference type="GeneID" id="9616270"/>